<accession>A0A371FRC4</accession>
<dbReference type="OrthoDB" id="1723222at2759"/>
<feature type="coiled-coil region" evidence="1">
    <location>
        <begin position="30"/>
        <end position="57"/>
    </location>
</feature>
<name>A0A371FRC4_MUCPR</name>
<evidence type="ECO:0000256" key="1">
    <source>
        <dbReference type="SAM" id="Coils"/>
    </source>
</evidence>
<gene>
    <name evidence="2" type="ORF">CR513_38500</name>
</gene>
<dbReference type="EMBL" id="QJKJ01008071">
    <property type="protein sequence ID" value="RDX80887.1"/>
    <property type="molecule type" value="Genomic_DNA"/>
</dbReference>
<keyword evidence="3" id="KW-1185">Reference proteome</keyword>
<dbReference type="Proteomes" id="UP000257109">
    <property type="component" value="Unassembled WGS sequence"/>
</dbReference>
<reference evidence="2" key="1">
    <citation type="submission" date="2018-05" db="EMBL/GenBank/DDBJ databases">
        <title>Draft genome of Mucuna pruriens seed.</title>
        <authorList>
            <person name="Nnadi N.E."/>
            <person name="Vos R."/>
            <person name="Hasami M.H."/>
            <person name="Devisetty U.K."/>
            <person name="Aguiy J.C."/>
        </authorList>
    </citation>
    <scope>NUCLEOTIDE SEQUENCE [LARGE SCALE GENOMIC DNA]</scope>
    <source>
        <strain evidence="2">JCA_2017</strain>
    </source>
</reference>
<sequence>MSPHWIVFGKACHLPVEIEHRAYWVIKKCNMAYDQANREWKLQLQELEELRLEAFENSWIHKEKVKHFHDGRILRKEFKVELKLIATKHRSRWDGPFVVTNIFPYDTVEVRDEANNRTFKVNVHQLKPYYEGLNLSSNVGEVEVIELIKPIIPEDPPVKLEFRDRRHLGQMKSSWPRQVLVANSISNQLRMEALHADFVMSTPQDRPFVQFYPEAILKTDAESHPESDPS</sequence>
<keyword evidence="1" id="KW-0175">Coiled coil</keyword>
<evidence type="ECO:0000313" key="3">
    <source>
        <dbReference type="Proteomes" id="UP000257109"/>
    </source>
</evidence>
<evidence type="ECO:0000313" key="2">
    <source>
        <dbReference type="EMBL" id="RDX80887.1"/>
    </source>
</evidence>
<protein>
    <submittedName>
        <fullName evidence="2">Uncharacterized protein</fullName>
    </submittedName>
</protein>
<organism evidence="2 3">
    <name type="scientific">Mucuna pruriens</name>
    <name type="common">Velvet bean</name>
    <name type="synonym">Dolichos pruriens</name>
    <dbReference type="NCBI Taxonomy" id="157652"/>
    <lineage>
        <taxon>Eukaryota</taxon>
        <taxon>Viridiplantae</taxon>
        <taxon>Streptophyta</taxon>
        <taxon>Embryophyta</taxon>
        <taxon>Tracheophyta</taxon>
        <taxon>Spermatophyta</taxon>
        <taxon>Magnoliopsida</taxon>
        <taxon>eudicotyledons</taxon>
        <taxon>Gunneridae</taxon>
        <taxon>Pentapetalae</taxon>
        <taxon>rosids</taxon>
        <taxon>fabids</taxon>
        <taxon>Fabales</taxon>
        <taxon>Fabaceae</taxon>
        <taxon>Papilionoideae</taxon>
        <taxon>50 kb inversion clade</taxon>
        <taxon>NPAAA clade</taxon>
        <taxon>indigoferoid/millettioid clade</taxon>
        <taxon>Phaseoleae</taxon>
        <taxon>Mucuna</taxon>
    </lineage>
</organism>
<dbReference type="AlphaFoldDB" id="A0A371FRC4"/>
<proteinExistence type="predicted"/>
<comment type="caution">
    <text evidence="2">The sequence shown here is derived from an EMBL/GenBank/DDBJ whole genome shotgun (WGS) entry which is preliminary data.</text>
</comment>
<feature type="non-terminal residue" evidence="2">
    <location>
        <position position="1"/>
    </location>
</feature>